<evidence type="ECO:0000256" key="1">
    <source>
        <dbReference type="SAM" id="Phobius"/>
    </source>
</evidence>
<dbReference type="Proteomes" id="UP000006461">
    <property type="component" value="Chromosome"/>
</dbReference>
<dbReference type="HOGENOM" id="CLU_908466_0_0_11"/>
<feature type="transmembrane region" description="Helical" evidence="1">
    <location>
        <begin position="131"/>
        <end position="154"/>
    </location>
</feature>
<dbReference type="AlphaFoldDB" id="I4ESR1"/>
<dbReference type="KEGG" id="mmar:MODMU_0974"/>
<evidence type="ECO:0000313" key="2">
    <source>
        <dbReference type="EMBL" id="CCH86424.1"/>
    </source>
</evidence>
<protein>
    <recommendedName>
        <fullName evidence="4">DUF3592 domain-containing protein</fullName>
    </recommendedName>
</protein>
<keyword evidence="1" id="KW-0472">Membrane</keyword>
<gene>
    <name evidence="2" type="ordered locus">MODMU_0974</name>
</gene>
<organism evidence="2 3">
    <name type="scientific">Modestobacter italicus (strain DSM 44449 / CECT 9708 / BC 501)</name>
    <dbReference type="NCBI Taxonomy" id="2732864"/>
    <lineage>
        <taxon>Bacteria</taxon>
        <taxon>Bacillati</taxon>
        <taxon>Actinomycetota</taxon>
        <taxon>Actinomycetes</taxon>
        <taxon>Geodermatophilales</taxon>
        <taxon>Geodermatophilaceae</taxon>
        <taxon>Modestobacter</taxon>
    </lineage>
</organism>
<sequence length="323" mass="33993">MTPPTSPPPPRPHRRAVRQLLLGLVPLLVVGLVLLVALALRLGDVRAPLAADTATATATVTAVGTAPDGRGLDVSFTDADGTPRTGVVELERALDVPVGAELAVRYDPDDPADATRVHTDGDAASAAVSDVVFGLLAVTVVLLAATALTAARLLGRPRLRSRPALRLTATHVVVRRGLLVRSWLEVDTSAGLRWLPVHWAPELDRLVPGARIEVRGDPARDRLVLPVVEGAEVWPSGRVRDREPRGELRQAAVDPAATEVGLARQARADGVLPFLAPVLGLLWSYVDGSGPLGFLAATALSAAVLFWLPQLLGSDPRASSHQA</sequence>
<feature type="transmembrane region" description="Helical" evidence="1">
    <location>
        <begin position="20"/>
        <end position="40"/>
    </location>
</feature>
<feature type="transmembrane region" description="Helical" evidence="1">
    <location>
        <begin position="292"/>
        <end position="312"/>
    </location>
</feature>
<keyword evidence="3" id="KW-1185">Reference proteome</keyword>
<keyword evidence="1" id="KW-1133">Transmembrane helix</keyword>
<dbReference type="eggNOG" id="ENOG503498A">
    <property type="taxonomic scope" value="Bacteria"/>
</dbReference>
<accession>I4ESR1</accession>
<name>I4ESR1_MODI5</name>
<reference evidence="2 3" key="1">
    <citation type="journal article" date="2012" name="J. Bacteriol.">
        <title>Genome Sequence of Radiation-Resistant Modestobacter marinus Strain BC501, a Representative Actinobacterium That Thrives on Calcareous Stone Surfaces.</title>
        <authorList>
            <person name="Normand P."/>
            <person name="Gury J."/>
            <person name="Pujic P."/>
            <person name="Chouaia B."/>
            <person name="Crotti E."/>
            <person name="Brusetti L."/>
            <person name="Daffonchio D."/>
            <person name="Vacherie B."/>
            <person name="Barbe V."/>
            <person name="Medigue C."/>
            <person name="Calteau A."/>
            <person name="Ghodhbane-Gtari F."/>
            <person name="Essoussi I."/>
            <person name="Nouioui I."/>
            <person name="Abbassi-Ghozzi I."/>
            <person name="Gtari M."/>
        </authorList>
    </citation>
    <scope>NUCLEOTIDE SEQUENCE [LARGE SCALE GENOMIC DNA]</scope>
    <source>
        <strain evidence="3">BC 501</strain>
    </source>
</reference>
<dbReference type="PATRIC" id="fig|477641.3.peg.911"/>
<proteinExistence type="predicted"/>
<keyword evidence="1" id="KW-0812">Transmembrane</keyword>
<evidence type="ECO:0000313" key="3">
    <source>
        <dbReference type="Proteomes" id="UP000006461"/>
    </source>
</evidence>
<dbReference type="STRING" id="477641.MODMU_0974"/>
<dbReference type="EMBL" id="FO203431">
    <property type="protein sequence ID" value="CCH86424.1"/>
    <property type="molecule type" value="Genomic_DNA"/>
</dbReference>
<dbReference type="OMA" id="TGWITAT"/>
<evidence type="ECO:0008006" key="4">
    <source>
        <dbReference type="Google" id="ProtNLM"/>
    </source>
</evidence>
<feature type="transmembrane region" description="Helical" evidence="1">
    <location>
        <begin position="270"/>
        <end position="286"/>
    </location>
</feature>